<dbReference type="SUPFAM" id="SSF49503">
    <property type="entry name" value="Cupredoxins"/>
    <property type="match status" value="3"/>
</dbReference>
<dbReference type="InterPro" id="IPR011706">
    <property type="entry name" value="Cu-oxidase_C"/>
</dbReference>
<dbReference type="InterPro" id="IPR008972">
    <property type="entry name" value="Cupredoxin"/>
</dbReference>
<evidence type="ECO:0000256" key="4">
    <source>
        <dbReference type="ARBA" id="ARBA00038978"/>
    </source>
</evidence>
<dbReference type="InterPro" id="IPR019546">
    <property type="entry name" value="TAT_signal_bac_arc"/>
</dbReference>
<name>A0A0F9R071_9ZZZZ</name>
<comment type="subunit">
    <text evidence="1">Monomer.</text>
</comment>
<gene>
    <name evidence="12" type="ORF">LCGC14_0637380</name>
</gene>
<dbReference type="CDD" id="cd13890">
    <property type="entry name" value="CuRO_3_CueO_FtsP"/>
    <property type="match status" value="1"/>
</dbReference>
<dbReference type="PANTHER" id="PTHR48267">
    <property type="entry name" value="CUPREDOXIN SUPERFAMILY PROTEIN"/>
    <property type="match status" value="1"/>
</dbReference>
<dbReference type="Pfam" id="PF07732">
    <property type="entry name" value="Cu-oxidase_3"/>
    <property type="match status" value="1"/>
</dbReference>
<dbReference type="GO" id="GO:0005507">
    <property type="term" value="F:copper ion binding"/>
    <property type="evidence" value="ECO:0007669"/>
    <property type="project" value="InterPro"/>
</dbReference>
<evidence type="ECO:0000256" key="7">
    <source>
        <dbReference type="ARBA" id="ARBA00043090"/>
    </source>
</evidence>
<dbReference type="Gene3D" id="2.60.40.420">
    <property type="entry name" value="Cupredoxins - blue copper proteins"/>
    <property type="match status" value="3"/>
</dbReference>
<keyword evidence="3" id="KW-0560">Oxidoreductase</keyword>
<dbReference type="Pfam" id="PF00394">
    <property type="entry name" value="Cu-oxidase"/>
    <property type="match status" value="1"/>
</dbReference>
<evidence type="ECO:0000259" key="10">
    <source>
        <dbReference type="Pfam" id="PF07731"/>
    </source>
</evidence>
<accession>A0A0F9R071</accession>
<comment type="catalytic activity">
    <reaction evidence="8">
        <text>4 Cu(+) + O2 + 4 H(+) = 4 Cu(2+) + 2 H2O</text>
        <dbReference type="Rhea" id="RHEA:30083"/>
        <dbReference type="ChEBI" id="CHEBI:15377"/>
        <dbReference type="ChEBI" id="CHEBI:15378"/>
        <dbReference type="ChEBI" id="CHEBI:15379"/>
        <dbReference type="ChEBI" id="CHEBI:29036"/>
        <dbReference type="ChEBI" id="CHEBI:49552"/>
        <dbReference type="EC" id="1.16.3.4"/>
    </reaction>
    <physiologicalReaction direction="left-to-right" evidence="8">
        <dbReference type="Rhea" id="RHEA:30084"/>
    </physiologicalReaction>
</comment>
<comment type="caution">
    <text evidence="12">The sequence shown here is derived from an EMBL/GenBank/DDBJ whole genome shotgun (WGS) entry which is preliminary data.</text>
</comment>
<dbReference type="PROSITE" id="PS51318">
    <property type="entry name" value="TAT"/>
    <property type="match status" value="1"/>
</dbReference>
<evidence type="ECO:0000256" key="2">
    <source>
        <dbReference type="ARBA" id="ARBA00022723"/>
    </source>
</evidence>
<evidence type="ECO:0000259" key="9">
    <source>
        <dbReference type="Pfam" id="PF00394"/>
    </source>
</evidence>
<dbReference type="InterPro" id="IPR045087">
    <property type="entry name" value="Cu-oxidase_fam"/>
</dbReference>
<evidence type="ECO:0000313" key="12">
    <source>
        <dbReference type="EMBL" id="KKN49990.1"/>
    </source>
</evidence>
<evidence type="ECO:0000259" key="11">
    <source>
        <dbReference type="Pfam" id="PF07732"/>
    </source>
</evidence>
<organism evidence="12">
    <name type="scientific">marine sediment metagenome</name>
    <dbReference type="NCBI Taxonomy" id="412755"/>
    <lineage>
        <taxon>unclassified sequences</taxon>
        <taxon>metagenomes</taxon>
        <taxon>ecological metagenomes</taxon>
    </lineage>
</organism>
<dbReference type="InterPro" id="IPR006311">
    <property type="entry name" value="TAT_signal"/>
</dbReference>
<evidence type="ECO:0000256" key="1">
    <source>
        <dbReference type="ARBA" id="ARBA00011245"/>
    </source>
</evidence>
<feature type="domain" description="Plastocyanin-like" evidence="9">
    <location>
        <begin position="212"/>
        <end position="293"/>
    </location>
</feature>
<dbReference type="EC" id="1.16.3.4" evidence="4"/>
<keyword evidence="2" id="KW-0479">Metal-binding</keyword>
<evidence type="ECO:0000256" key="5">
    <source>
        <dbReference type="ARBA" id="ARBA00041027"/>
    </source>
</evidence>
<dbReference type="PANTHER" id="PTHR48267:SF1">
    <property type="entry name" value="BILIRUBIN OXIDASE"/>
    <property type="match status" value="1"/>
</dbReference>
<dbReference type="InterPro" id="IPR011707">
    <property type="entry name" value="Cu-oxidase-like_N"/>
</dbReference>
<dbReference type="NCBIfam" id="TIGR01409">
    <property type="entry name" value="TAT_signal_seq"/>
    <property type="match status" value="1"/>
</dbReference>
<dbReference type="AlphaFoldDB" id="A0A0F9R071"/>
<dbReference type="PROSITE" id="PS00080">
    <property type="entry name" value="MULTICOPPER_OXIDASE2"/>
    <property type="match status" value="1"/>
</dbReference>
<sequence>MPLTRRDLMKRAGAAGLVAGLPGLSLAQAGGGLLQMPPLVDATTSGAFDLLARSGETNFLGQNTTTTWGFNDQAFLGPTLRLAHNSLAKASVRNSLDEPFSLHWHGLEIPGHADGGPHQPIATGATWSVDLDINQPPATVWYHSHTHLRTADHVQKGLAGAIQLTDGRDDERGLPSDYGTDDLTLVIQDRRFDRSGRAVYDPGMHDRMMGFTGDVILVNGQFGAQAVVPKGIVRLRLLNGSNARIYNLASRAGRTLHLVATDTGFLDRPVAVDRLQLAPGERAELLLDFSDGTSDMLVSSSITNGGMMGGGMMSGGMMGGSARDSFDILPISVDPSRRARIDRIPENIGGTMPNMDIRGASRRDIALQSGMGGMFRRSRNQHSINGNSFEMDRLNFSVQRGATEIWTIDGQNMAHPFHVHGVRFQVLSENGGPVSIHNSGWKDTVLVNGRAEIALRFDHLAPASTPFMFHCHILEHEDGGMMGQFSVV</sequence>
<feature type="domain" description="Plastocyanin-like" evidence="10">
    <location>
        <begin position="379"/>
        <end position="487"/>
    </location>
</feature>
<dbReference type="InterPro" id="IPR002355">
    <property type="entry name" value="Cu_oxidase_Cu_BS"/>
</dbReference>
<evidence type="ECO:0000256" key="6">
    <source>
        <dbReference type="ARBA" id="ARBA00042896"/>
    </source>
</evidence>
<dbReference type="Pfam" id="PF07731">
    <property type="entry name" value="Cu-oxidase_2"/>
    <property type="match status" value="1"/>
</dbReference>
<protein>
    <recommendedName>
        <fullName evidence="5">Multicopper oxidase CueO</fullName>
        <ecNumber evidence="4">1.16.3.4</ecNumber>
    </recommendedName>
    <alternativeName>
        <fullName evidence="6">Copper efflux oxidase</fullName>
    </alternativeName>
    <alternativeName>
        <fullName evidence="7">Cuprous oxidase</fullName>
    </alternativeName>
</protein>
<dbReference type="EMBL" id="LAZR01001141">
    <property type="protein sequence ID" value="KKN49990.1"/>
    <property type="molecule type" value="Genomic_DNA"/>
</dbReference>
<evidence type="ECO:0000256" key="8">
    <source>
        <dbReference type="ARBA" id="ARBA00048092"/>
    </source>
</evidence>
<evidence type="ECO:0000256" key="3">
    <source>
        <dbReference type="ARBA" id="ARBA00023002"/>
    </source>
</evidence>
<dbReference type="InterPro" id="IPR001117">
    <property type="entry name" value="Cu-oxidase_2nd"/>
</dbReference>
<dbReference type="GO" id="GO:0016491">
    <property type="term" value="F:oxidoreductase activity"/>
    <property type="evidence" value="ECO:0007669"/>
    <property type="project" value="UniProtKB-KW"/>
</dbReference>
<reference evidence="12" key="1">
    <citation type="journal article" date="2015" name="Nature">
        <title>Complex archaea that bridge the gap between prokaryotes and eukaryotes.</title>
        <authorList>
            <person name="Spang A."/>
            <person name="Saw J.H."/>
            <person name="Jorgensen S.L."/>
            <person name="Zaremba-Niedzwiedzka K."/>
            <person name="Martijn J."/>
            <person name="Lind A.E."/>
            <person name="van Eijk R."/>
            <person name="Schleper C."/>
            <person name="Guy L."/>
            <person name="Ettema T.J."/>
        </authorList>
    </citation>
    <scope>NUCLEOTIDE SEQUENCE</scope>
</reference>
<proteinExistence type="predicted"/>
<feature type="domain" description="Plastocyanin-like" evidence="11">
    <location>
        <begin position="55"/>
        <end position="166"/>
    </location>
</feature>